<evidence type="ECO:0000313" key="2">
    <source>
        <dbReference type="Proteomes" id="UP000183940"/>
    </source>
</evidence>
<dbReference type="AlphaFoldDB" id="A0A1L9QML9"/>
<dbReference type="STRING" id="1925591.BI308_19230"/>
<organism evidence="1 2">
    <name type="scientific">Roseofilum reptotaenium AO1-A</name>
    <dbReference type="NCBI Taxonomy" id="1925591"/>
    <lineage>
        <taxon>Bacteria</taxon>
        <taxon>Bacillati</taxon>
        <taxon>Cyanobacteriota</taxon>
        <taxon>Cyanophyceae</taxon>
        <taxon>Desertifilales</taxon>
        <taxon>Desertifilaceae</taxon>
        <taxon>Roseofilum</taxon>
    </lineage>
</organism>
<protein>
    <submittedName>
        <fullName evidence="1">Uncharacterized protein</fullName>
    </submittedName>
</protein>
<comment type="caution">
    <text evidence="1">The sequence shown here is derived from an EMBL/GenBank/DDBJ whole genome shotgun (WGS) entry which is preliminary data.</text>
</comment>
<sequence length="70" mass="7970">MRGRPDYLKMCRNVAKLQICARIILKVAVKGRGQLIEWIERHKSGAFPTGERQQQSIFGFTSLVSTEAIH</sequence>
<dbReference type="Proteomes" id="UP000183940">
    <property type="component" value="Unassembled WGS sequence"/>
</dbReference>
<keyword evidence="2" id="KW-1185">Reference proteome</keyword>
<proteinExistence type="predicted"/>
<dbReference type="EMBL" id="MLAW01000041">
    <property type="protein sequence ID" value="OJJ22691.1"/>
    <property type="molecule type" value="Genomic_DNA"/>
</dbReference>
<gene>
    <name evidence="1" type="ORF">BI308_19230</name>
</gene>
<accession>A0A1L9QML9</accession>
<reference evidence="1" key="1">
    <citation type="submission" date="2016-10" db="EMBL/GenBank/DDBJ databases">
        <title>CRISPR-Cas defence system in Roseofilum reptotaenium: evidence of a bacteriophage-cyanobacterium arms race in the coral black band disease.</title>
        <authorList>
            <person name="Buerger P."/>
            <person name="Wood-Charlson E.M."/>
            <person name="Weynberg K.D."/>
            <person name="Willis B."/>
            <person name="Van Oppen M.J."/>
        </authorList>
    </citation>
    <scope>NUCLEOTIDE SEQUENCE [LARGE SCALE GENOMIC DNA]</scope>
    <source>
        <strain evidence="1">AO1-A</strain>
    </source>
</reference>
<name>A0A1L9QML9_9CYAN</name>
<evidence type="ECO:0000313" key="1">
    <source>
        <dbReference type="EMBL" id="OJJ22691.1"/>
    </source>
</evidence>